<proteinExistence type="predicted"/>
<dbReference type="Proteomes" id="UP001140949">
    <property type="component" value="Unassembled WGS sequence"/>
</dbReference>
<reference evidence="1" key="2">
    <citation type="submission" date="2023-04" db="EMBL/GenBank/DDBJ databases">
        <authorList>
            <person name="Bruccoleri R.E."/>
            <person name="Oakeley E.J."/>
            <person name="Faust A.-M."/>
            <person name="Dessus-Babus S."/>
            <person name="Altorfer M."/>
            <person name="Burckhardt D."/>
            <person name="Oertli M."/>
            <person name="Naumann U."/>
            <person name="Petersen F."/>
            <person name="Wong J."/>
        </authorList>
    </citation>
    <scope>NUCLEOTIDE SEQUENCE</scope>
    <source>
        <strain evidence="1">GSM-AAB239-AS_SAM_17_03QT</strain>
        <tissue evidence="1">Leaf</tissue>
    </source>
</reference>
<evidence type="ECO:0000313" key="3">
    <source>
        <dbReference type="Proteomes" id="UP001140949"/>
    </source>
</evidence>
<dbReference type="EMBL" id="JANAVB010002199">
    <property type="protein sequence ID" value="KAJ6851497.1"/>
    <property type="molecule type" value="Genomic_DNA"/>
</dbReference>
<keyword evidence="3" id="KW-1185">Reference proteome</keyword>
<evidence type="ECO:0000313" key="1">
    <source>
        <dbReference type="EMBL" id="KAJ6804454.1"/>
    </source>
</evidence>
<comment type="caution">
    <text evidence="1">The sequence shown here is derived from an EMBL/GenBank/DDBJ whole genome shotgun (WGS) entry which is preliminary data.</text>
</comment>
<sequence>MTIPGRNSSIYMIGAQDPITFPFAWITKTAAILRTQPQFIPSARLRG</sequence>
<organism evidence="1 3">
    <name type="scientific">Iris pallida</name>
    <name type="common">Sweet iris</name>
    <dbReference type="NCBI Taxonomy" id="29817"/>
    <lineage>
        <taxon>Eukaryota</taxon>
        <taxon>Viridiplantae</taxon>
        <taxon>Streptophyta</taxon>
        <taxon>Embryophyta</taxon>
        <taxon>Tracheophyta</taxon>
        <taxon>Spermatophyta</taxon>
        <taxon>Magnoliopsida</taxon>
        <taxon>Liliopsida</taxon>
        <taxon>Asparagales</taxon>
        <taxon>Iridaceae</taxon>
        <taxon>Iridoideae</taxon>
        <taxon>Irideae</taxon>
        <taxon>Iris</taxon>
    </lineage>
</organism>
<gene>
    <name evidence="1" type="ORF">M6B38_183320</name>
    <name evidence="2" type="ORF">M6B38_259310</name>
</gene>
<dbReference type="EMBL" id="JANAVB010035820">
    <property type="protein sequence ID" value="KAJ6804454.1"/>
    <property type="molecule type" value="Genomic_DNA"/>
</dbReference>
<name>A0AAX6EKA3_IRIPA</name>
<reference evidence="1" key="1">
    <citation type="journal article" date="2023" name="GigaByte">
        <title>Genome assembly of the bearded iris, Iris pallida Lam.</title>
        <authorList>
            <person name="Bruccoleri R.E."/>
            <person name="Oakeley E.J."/>
            <person name="Faust A.M.E."/>
            <person name="Altorfer M."/>
            <person name="Dessus-Babus S."/>
            <person name="Burckhardt D."/>
            <person name="Oertli M."/>
            <person name="Naumann U."/>
            <person name="Petersen F."/>
            <person name="Wong J."/>
        </authorList>
    </citation>
    <scope>NUCLEOTIDE SEQUENCE</scope>
    <source>
        <strain evidence="1">GSM-AAB239-AS_SAM_17_03QT</strain>
    </source>
</reference>
<evidence type="ECO:0000313" key="2">
    <source>
        <dbReference type="EMBL" id="KAJ6851497.1"/>
    </source>
</evidence>
<accession>A0AAX6EKA3</accession>
<dbReference type="AlphaFoldDB" id="A0AAX6EKA3"/>
<protein>
    <submittedName>
        <fullName evidence="1">Uncharacterized protein</fullName>
    </submittedName>
</protein>